<dbReference type="AlphaFoldDB" id="A0A645J053"/>
<accession>A0A645J053</accession>
<organism evidence="1">
    <name type="scientific">bioreactor metagenome</name>
    <dbReference type="NCBI Taxonomy" id="1076179"/>
    <lineage>
        <taxon>unclassified sequences</taxon>
        <taxon>metagenomes</taxon>
        <taxon>ecological metagenomes</taxon>
    </lineage>
</organism>
<gene>
    <name evidence="1" type="ORF">SDC9_204769</name>
</gene>
<comment type="caution">
    <text evidence="1">The sequence shown here is derived from an EMBL/GenBank/DDBJ whole genome shotgun (WGS) entry which is preliminary data.</text>
</comment>
<proteinExistence type="predicted"/>
<sequence>MADIHKSAILNRGSINSTFSEHCIGYAIRDKLGKLRLDRFDRHTVEHTAFVTNLKILQILRQMFPHHTLC</sequence>
<dbReference type="EMBL" id="VSSQ01128180">
    <property type="protein sequence ID" value="MPN57075.1"/>
    <property type="molecule type" value="Genomic_DNA"/>
</dbReference>
<evidence type="ECO:0000313" key="1">
    <source>
        <dbReference type="EMBL" id="MPN57075.1"/>
    </source>
</evidence>
<reference evidence="1" key="1">
    <citation type="submission" date="2019-08" db="EMBL/GenBank/DDBJ databases">
        <authorList>
            <person name="Kucharzyk K."/>
            <person name="Murdoch R.W."/>
            <person name="Higgins S."/>
            <person name="Loffler F."/>
        </authorList>
    </citation>
    <scope>NUCLEOTIDE SEQUENCE</scope>
</reference>
<name>A0A645J053_9ZZZZ</name>
<protein>
    <submittedName>
        <fullName evidence="1">Uncharacterized protein</fullName>
    </submittedName>
</protein>